<dbReference type="AlphaFoldDB" id="A0A101RLP0"/>
<dbReference type="Proteomes" id="UP000053669">
    <property type="component" value="Unassembled WGS sequence"/>
</dbReference>
<name>A0A101RLP0_9ACTN</name>
<comment type="caution">
    <text evidence="1">The sequence shown here is derived from an EMBL/GenBank/DDBJ whole genome shotgun (WGS) entry which is preliminary data.</text>
</comment>
<protein>
    <submittedName>
        <fullName evidence="1">Uncharacterized protein</fullName>
    </submittedName>
</protein>
<gene>
    <name evidence="1" type="ORF">AQJ46_45205</name>
</gene>
<dbReference type="STRING" id="58343.AQJ46_45205"/>
<evidence type="ECO:0000313" key="1">
    <source>
        <dbReference type="EMBL" id="KUN57912.1"/>
    </source>
</evidence>
<sequence>MTTVVVGVASWAVTYLTTAMETWGKDAESVVTVSVETNPAKIGGFSDQSIVGVVPIGTRPATGPGGGCSTFHDWLTKNGGVDAGKSKLQVAVQGSASHQVQINNLRVIVVKRDKPPPTVGLTCPSAGNANLRPIDIDLDQALPRAKYKATDGRPFGFTVNKGEIETFLVTALAKHARYAWYLELDVTSEGKTSTLRVDNKGKPFRTAPLPNPPMWSWDYDSTWTGSDQRLRVGEAFIQPKPSKGSTG</sequence>
<proteinExistence type="predicted"/>
<evidence type="ECO:0000313" key="2">
    <source>
        <dbReference type="Proteomes" id="UP000053669"/>
    </source>
</evidence>
<dbReference type="EMBL" id="LMWU01000066">
    <property type="protein sequence ID" value="KUN57912.1"/>
    <property type="molecule type" value="Genomic_DNA"/>
</dbReference>
<organism evidence="1 2">
    <name type="scientific">Streptomyces canus</name>
    <dbReference type="NCBI Taxonomy" id="58343"/>
    <lineage>
        <taxon>Bacteria</taxon>
        <taxon>Bacillati</taxon>
        <taxon>Actinomycetota</taxon>
        <taxon>Actinomycetes</taxon>
        <taxon>Kitasatosporales</taxon>
        <taxon>Streptomycetaceae</taxon>
        <taxon>Streptomyces</taxon>
        <taxon>Streptomyces aurantiacus group</taxon>
    </lineage>
</organism>
<reference evidence="1 2" key="1">
    <citation type="submission" date="2015-10" db="EMBL/GenBank/DDBJ databases">
        <title>Draft genome sequence of Streptomyces canus DSM 40017, type strain for the species Streptomyces canus.</title>
        <authorList>
            <person name="Ruckert C."/>
            <person name="Winkler A."/>
            <person name="Kalinowski J."/>
            <person name="Kampfer P."/>
            <person name="Glaeser S."/>
        </authorList>
    </citation>
    <scope>NUCLEOTIDE SEQUENCE [LARGE SCALE GENOMIC DNA]</scope>
    <source>
        <strain evidence="1 2">DSM 40017</strain>
    </source>
</reference>
<accession>A0A101RLP0</accession>